<protein>
    <submittedName>
        <fullName evidence="4">Shikimate dehydrogenase</fullName>
    </submittedName>
</protein>
<evidence type="ECO:0000313" key="5">
    <source>
        <dbReference type="Proteomes" id="UP000503441"/>
    </source>
</evidence>
<dbReference type="Gene3D" id="3.40.50.720">
    <property type="entry name" value="NAD(P)-binding Rossmann-like Domain"/>
    <property type="match status" value="1"/>
</dbReference>
<dbReference type="CDD" id="cd01065">
    <property type="entry name" value="NAD_bind_Shikimate_DH"/>
    <property type="match status" value="1"/>
</dbReference>
<dbReference type="InterPro" id="IPR036291">
    <property type="entry name" value="NAD(P)-bd_dom_sf"/>
</dbReference>
<keyword evidence="2" id="KW-0028">Amino-acid biosynthesis</keyword>
<evidence type="ECO:0000256" key="2">
    <source>
        <dbReference type="ARBA" id="ARBA00023141"/>
    </source>
</evidence>
<dbReference type="PANTHER" id="PTHR21089:SF1">
    <property type="entry name" value="BIFUNCTIONAL 3-DEHYDROQUINATE DEHYDRATASE_SHIKIMATE DEHYDROGENASE, CHLOROPLASTIC"/>
    <property type="match status" value="1"/>
</dbReference>
<dbReference type="InterPro" id="IPR022893">
    <property type="entry name" value="Shikimate_DH_fam"/>
</dbReference>
<gene>
    <name evidence="4" type="ORF">G7066_01925</name>
</gene>
<dbReference type="SUPFAM" id="SSF53223">
    <property type="entry name" value="Aminoacid dehydrogenase-like, N-terminal domain"/>
    <property type="match status" value="1"/>
</dbReference>
<feature type="domain" description="Shikimate dehydrogenase substrate binding N-terminal" evidence="3">
    <location>
        <begin position="11"/>
        <end position="98"/>
    </location>
</feature>
<keyword evidence="5" id="KW-1185">Reference proteome</keyword>
<reference evidence="4 5" key="1">
    <citation type="submission" date="2020-03" db="EMBL/GenBank/DDBJ databases">
        <title>Leucobacter sp. nov., isolated from beetles.</title>
        <authorList>
            <person name="Hyun D.-W."/>
            <person name="Bae J.-W."/>
        </authorList>
    </citation>
    <scope>NUCLEOTIDE SEQUENCE [LARGE SCALE GENOMIC DNA]</scope>
    <source>
        <strain evidence="4 5">HDW9A</strain>
    </source>
</reference>
<dbReference type="NCBIfam" id="NF009201">
    <property type="entry name" value="PRK12549.1"/>
    <property type="match status" value="1"/>
</dbReference>
<sequence>MTREHAYLSGLVGTGVTPSLTPLLHMAEGRAQGLQYVYRPIDLTALELDPQDLRQVLNWAEMLGFDALNITHPCKRDVIQFLDDVDPVAKALGAVNTVLLTAEGRIGYNTDTTGFERAFRTGLSGAAIDHVVMLGAGGAGSAVGDALLRIGVAHLTIIDLDRERADDVAVSLAGRHAATVHSGGFDDLEVALSSSEGIVQCTPIGMHHHPGTPFDVAMLRPEHWVADIVYRPLETELLRAARAKGCRTMHGGLMAVAQAADTFQLVTGRDPDLKRMQAHFQSLVDGDEVNPERYQ</sequence>
<name>A0ABX6JU57_9MICO</name>
<keyword evidence="2" id="KW-0057">Aromatic amino acid biosynthesis</keyword>
<dbReference type="Proteomes" id="UP000503441">
    <property type="component" value="Chromosome"/>
</dbReference>
<evidence type="ECO:0000259" key="3">
    <source>
        <dbReference type="Pfam" id="PF08501"/>
    </source>
</evidence>
<dbReference type="Gene3D" id="3.40.50.10860">
    <property type="entry name" value="Leucine Dehydrogenase, chain A, domain 1"/>
    <property type="match status" value="1"/>
</dbReference>
<comment type="pathway">
    <text evidence="1">Metabolic intermediate biosynthesis; chorismate biosynthesis; chorismate from D-erythrose 4-phosphate and phosphoenolpyruvate: step 4/7.</text>
</comment>
<dbReference type="InterPro" id="IPR046346">
    <property type="entry name" value="Aminoacid_DH-like_N_sf"/>
</dbReference>
<proteinExistence type="predicted"/>
<dbReference type="RefSeq" id="WP_166328611.1">
    <property type="nucleotide sequence ID" value="NZ_CP049933.1"/>
</dbReference>
<dbReference type="Pfam" id="PF08501">
    <property type="entry name" value="Shikimate_dh_N"/>
    <property type="match status" value="1"/>
</dbReference>
<dbReference type="PANTHER" id="PTHR21089">
    <property type="entry name" value="SHIKIMATE DEHYDROGENASE"/>
    <property type="match status" value="1"/>
</dbReference>
<dbReference type="EMBL" id="CP049933">
    <property type="protein sequence ID" value="QIM17763.1"/>
    <property type="molecule type" value="Genomic_DNA"/>
</dbReference>
<evidence type="ECO:0000313" key="4">
    <source>
        <dbReference type="EMBL" id="QIM17763.1"/>
    </source>
</evidence>
<dbReference type="SUPFAM" id="SSF51735">
    <property type="entry name" value="NAD(P)-binding Rossmann-fold domains"/>
    <property type="match status" value="1"/>
</dbReference>
<dbReference type="InterPro" id="IPR013708">
    <property type="entry name" value="Shikimate_DH-bd_N"/>
</dbReference>
<accession>A0ABX6JU57</accession>
<evidence type="ECO:0000256" key="1">
    <source>
        <dbReference type="ARBA" id="ARBA00004871"/>
    </source>
</evidence>
<organism evidence="4 5">
    <name type="scientific">Leucobacter coleopterorum</name>
    <dbReference type="NCBI Taxonomy" id="2714933"/>
    <lineage>
        <taxon>Bacteria</taxon>
        <taxon>Bacillati</taxon>
        <taxon>Actinomycetota</taxon>
        <taxon>Actinomycetes</taxon>
        <taxon>Micrococcales</taxon>
        <taxon>Microbacteriaceae</taxon>
        <taxon>Leucobacter</taxon>
    </lineage>
</organism>